<dbReference type="RefSeq" id="WP_148637970.1">
    <property type="nucleotide sequence ID" value="NZ_VSLA01000025.1"/>
</dbReference>
<proteinExistence type="predicted"/>
<gene>
    <name evidence="1" type="ORF">FXB42_11965</name>
</gene>
<dbReference type="AlphaFoldDB" id="A0A5D0WJY7"/>
<reference evidence="1 2" key="1">
    <citation type="submission" date="2019-08" db="EMBL/GenBank/DDBJ databases">
        <title>Isolation and enrichment of carboxydotrophic bacteria from anaerobic sludge for the production of bio-based chemicals from syngas.</title>
        <authorList>
            <person name="Antares A.L."/>
            <person name="Moreira J."/>
            <person name="Diender M."/>
            <person name="Parshina S.N."/>
            <person name="Stams A.J.M."/>
            <person name="Alves M."/>
            <person name="Alves J.I."/>
            <person name="Sousa D.Z."/>
        </authorList>
    </citation>
    <scope>NUCLEOTIDE SEQUENCE [LARGE SCALE GENOMIC DNA]</scope>
    <source>
        <strain evidence="1 2">JM</strain>
    </source>
</reference>
<organism evidence="1 2">
    <name type="scientific">Acetobacterium wieringae</name>
    <dbReference type="NCBI Taxonomy" id="52694"/>
    <lineage>
        <taxon>Bacteria</taxon>
        <taxon>Bacillati</taxon>
        <taxon>Bacillota</taxon>
        <taxon>Clostridia</taxon>
        <taxon>Eubacteriales</taxon>
        <taxon>Eubacteriaceae</taxon>
        <taxon>Acetobacterium</taxon>
    </lineage>
</organism>
<evidence type="ECO:0000313" key="1">
    <source>
        <dbReference type="EMBL" id="TYC84477.1"/>
    </source>
</evidence>
<name>A0A5D0WJY7_9FIRM</name>
<dbReference type="EMBL" id="VSLA01000025">
    <property type="protein sequence ID" value="TYC84477.1"/>
    <property type="molecule type" value="Genomic_DNA"/>
</dbReference>
<dbReference type="Proteomes" id="UP000322619">
    <property type="component" value="Unassembled WGS sequence"/>
</dbReference>
<accession>A0A5D0WJY7</accession>
<sequence length="99" mass="11424">MDSLNINTIGQINNMVKNNIEIAYETAKIFLSDASFEGEMQQGIGLFYLCYAELFRREASDEEIKNYFECNNIGVPDLDDGPRKLREAFEAIKKNYEIK</sequence>
<comment type="caution">
    <text evidence="1">The sequence shown here is derived from an EMBL/GenBank/DDBJ whole genome shotgun (WGS) entry which is preliminary data.</text>
</comment>
<protein>
    <submittedName>
        <fullName evidence="1">Uncharacterized protein</fullName>
    </submittedName>
</protein>
<evidence type="ECO:0000313" key="2">
    <source>
        <dbReference type="Proteomes" id="UP000322619"/>
    </source>
</evidence>